<organism evidence="1 2">
    <name type="scientific">Gossypium harknessii</name>
    <dbReference type="NCBI Taxonomy" id="34285"/>
    <lineage>
        <taxon>Eukaryota</taxon>
        <taxon>Viridiplantae</taxon>
        <taxon>Streptophyta</taxon>
        <taxon>Embryophyta</taxon>
        <taxon>Tracheophyta</taxon>
        <taxon>Spermatophyta</taxon>
        <taxon>Magnoliopsida</taxon>
        <taxon>eudicotyledons</taxon>
        <taxon>Gunneridae</taxon>
        <taxon>Pentapetalae</taxon>
        <taxon>rosids</taxon>
        <taxon>malvids</taxon>
        <taxon>Malvales</taxon>
        <taxon>Malvaceae</taxon>
        <taxon>Malvoideae</taxon>
        <taxon>Gossypium</taxon>
    </lineage>
</organism>
<proteinExistence type="predicted"/>
<sequence length="101" mass="12043">MNDKEKIFKVRLWNFDPYMLVLKDFEVTFGLNYYNFSLVAFWNESCGGCTEYICTRVHIDITKPLRHVILIGLKYDGSKHYALVRYEWLTTFCYRCGIIGH</sequence>
<evidence type="ECO:0000313" key="2">
    <source>
        <dbReference type="Proteomes" id="UP000593560"/>
    </source>
</evidence>
<comment type="caution">
    <text evidence="1">The sequence shown here is derived from an EMBL/GenBank/DDBJ whole genome shotgun (WGS) entry which is preliminary data.</text>
</comment>
<dbReference type="OrthoDB" id="1701721at2759"/>
<gene>
    <name evidence="1" type="ORF">Gohar_009189</name>
</gene>
<dbReference type="Proteomes" id="UP000593560">
    <property type="component" value="Unassembled WGS sequence"/>
</dbReference>
<reference evidence="1 2" key="1">
    <citation type="journal article" date="2019" name="Genome Biol. Evol.">
        <title>Insights into the evolution of the New World diploid cottons (Gossypium, subgenus Houzingenia) based on genome sequencing.</title>
        <authorList>
            <person name="Grover C.E."/>
            <person name="Arick M.A. 2nd"/>
            <person name="Thrash A."/>
            <person name="Conover J.L."/>
            <person name="Sanders W.S."/>
            <person name="Peterson D.G."/>
            <person name="Frelichowski J.E."/>
            <person name="Scheffler J.A."/>
            <person name="Scheffler B.E."/>
            <person name="Wendel J.F."/>
        </authorList>
    </citation>
    <scope>NUCLEOTIDE SEQUENCE [LARGE SCALE GENOMIC DNA]</scope>
    <source>
        <strain evidence="1">0</strain>
        <tissue evidence="1">Leaf</tissue>
    </source>
</reference>
<dbReference type="AlphaFoldDB" id="A0A7J9GM12"/>
<keyword evidence="2" id="KW-1185">Reference proteome</keyword>
<accession>A0A7J9GM12</accession>
<evidence type="ECO:0008006" key="3">
    <source>
        <dbReference type="Google" id="ProtNLM"/>
    </source>
</evidence>
<evidence type="ECO:0000313" key="1">
    <source>
        <dbReference type="EMBL" id="MBA0798613.1"/>
    </source>
</evidence>
<name>A0A7J9GM12_9ROSI</name>
<dbReference type="EMBL" id="JABFAD010000005">
    <property type="protein sequence ID" value="MBA0798613.1"/>
    <property type="molecule type" value="Genomic_DNA"/>
</dbReference>
<protein>
    <recommendedName>
        <fullName evidence="3">Zinc knuckle CX2CX4HX4C domain-containing protein</fullName>
    </recommendedName>
</protein>